<gene>
    <name evidence="3" type="ORF">GCM10025791_20070</name>
</gene>
<proteinExistence type="predicted"/>
<reference evidence="4" key="1">
    <citation type="journal article" date="2019" name="Int. J. Syst. Evol. Microbiol.">
        <title>The Global Catalogue of Microorganisms (GCM) 10K type strain sequencing project: providing services to taxonomists for standard genome sequencing and annotation.</title>
        <authorList>
            <consortium name="The Broad Institute Genomics Platform"/>
            <consortium name="The Broad Institute Genome Sequencing Center for Infectious Disease"/>
            <person name="Wu L."/>
            <person name="Ma J."/>
        </authorList>
    </citation>
    <scope>NUCLEOTIDE SEQUENCE [LARGE SCALE GENOMIC DNA]</scope>
    <source>
        <strain evidence="4">JCM 19134</strain>
    </source>
</reference>
<name>A0AAV3U204_9ALTE</name>
<dbReference type="InterPro" id="IPR013766">
    <property type="entry name" value="Thioredoxin_domain"/>
</dbReference>
<dbReference type="CDD" id="cd02966">
    <property type="entry name" value="TlpA_like_family"/>
    <property type="match status" value="1"/>
</dbReference>
<sequence>MNASCTKTLALLLTLMAWTAQAAMPPQSGDKAPDWILTNAEGKPTSLYRDSDDAQVVLVFWASWCPFCLDLMPQLEALQTELAEKPVKFFALNVWEDGDPVQYLATKAPHLRLLLKAETVAQRYGVVGTPGLFVMDEEKNITYIRQRGTSSEEAITAVRTALGY</sequence>
<dbReference type="InterPro" id="IPR013740">
    <property type="entry name" value="Redoxin"/>
</dbReference>
<evidence type="ECO:0000256" key="1">
    <source>
        <dbReference type="SAM" id="SignalP"/>
    </source>
</evidence>
<dbReference type="InterPro" id="IPR036249">
    <property type="entry name" value="Thioredoxin-like_sf"/>
</dbReference>
<dbReference type="RefSeq" id="WP_345421040.1">
    <property type="nucleotide sequence ID" value="NZ_AP031496.1"/>
</dbReference>
<dbReference type="EMBL" id="BAABLX010000012">
    <property type="protein sequence ID" value="GAA4941582.1"/>
    <property type="molecule type" value="Genomic_DNA"/>
</dbReference>
<dbReference type="Proteomes" id="UP001409585">
    <property type="component" value="Unassembled WGS sequence"/>
</dbReference>
<evidence type="ECO:0000259" key="2">
    <source>
        <dbReference type="PROSITE" id="PS51352"/>
    </source>
</evidence>
<dbReference type="SUPFAM" id="SSF52833">
    <property type="entry name" value="Thioredoxin-like"/>
    <property type="match status" value="1"/>
</dbReference>
<evidence type="ECO:0000313" key="3">
    <source>
        <dbReference type="EMBL" id="GAA4941582.1"/>
    </source>
</evidence>
<dbReference type="PANTHER" id="PTHR42852">
    <property type="entry name" value="THIOL:DISULFIDE INTERCHANGE PROTEIN DSBE"/>
    <property type="match status" value="1"/>
</dbReference>
<feature type="domain" description="Thioredoxin" evidence="2">
    <location>
        <begin position="26"/>
        <end position="163"/>
    </location>
</feature>
<feature type="signal peptide" evidence="1">
    <location>
        <begin position="1"/>
        <end position="22"/>
    </location>
</feature>
<organism evidence="3 4">
    <name type="scientific">Halioxenophilus aromaticivorans</name>
    <dbReference type="NCBI Taxonomy" id="1306992"/>
    <lineage>
        <taxon>Bacteria</taxon>
        <taxon>Pseudomonadati</taxon>
        <taxon>Pseudomonadota</taxon>
        <taxon>Gammaproteobacteria</taxon>
        <taxon>Alteromonadales</taxon>
        <taxon>Alteromonadaceae</taxon>
        <taxon>Halioxenophilus</taxon>
    </lineage>
</organism>
<dbReference type="GO" id="GO:0016491">
    <property type="term" value="F:oxidoreductase activity"/>
    <property type="evidence" value="ECO:0007669"/>
    <property type="project" value="InterPro"/>
</dbReference>
<accession>A0AAV3U204</accession>
<dbReference type="Gene3D" id="3.40.30.10">
    <property type="entry name" value="Glutaredoxin"/>
    <property type="match status" value="1"/>
</dbReference>
<dbReference type="Pfam" id="PF08534">
    <property type="entry name" value="Redoxin"/>
    <property type="match status" value="1"/>
</dbReference>
<dbReference type="InterPro" id="IPR050553">
    <property type="entry name" value="Thioredoxin_ResA/DsbE_sf"/>
</dbReference>
<dbReference type="AlphaFoldDB" id="A0AAV3U204"/>
<feature type="chain" id="PRO_5043584883" evidence="1">
    <location>
        <begin position="23"/>
        <end position="164"/>
    </location>
</feature>
<evidence type="ECO:0000313" key="4">
    <source>
        <dbReference type="Proteomes" id="UP001409585"/>
    </source>
</evidence>
<dbReference type="PROSITE" id="PS51352">
    <property type="entry name" value="THIOREDOXIN_2"/>
    <property type="match status" value="1"/>
</dbReference>
<keyword evidence="4" id="KW-1185">Reference proteome</keyword>
<dbReference type="PANTHER" id="PTHR42852:SF13">
    <property type="entry name" value="PROTEIN DIPZ"/>
    <property type="match status" value="1"/>
</dbReference>
<protein>
    <submittedName>
        <fullName evidence="3">TlpA disulfide reductase family protein</fullName>
    </submittedName>
</protein>
<keyword evidence="1" id="KW-0732">Signal</keyword>
<comment type="caution">
    <text evidence="3">The sequence shown here is derived from an EMBL/GenBank/DDBJ whole genome shotgun (WGS) entry which is preliminary data.</text>
</comment>